<name>A0A1R3J0H2_COCAP</name>
<dbReference type="EMBL" id="AWWV01009032">
    <property type="protein sequence ID" value="OMO88286.1"/>
    <property type="molecule type" value="Genomic_DNA"/>
</dbReference>
<gene>
    <name evidence="1" type="ORF">CCACVL1_08483</name>
</gene>
<organism evidence="1 2">
    <name type="scientific">Corchorus capsularis</name>
    <name type="common">Jute</name>
    <dbReference type="NCBI Taxonomy" id="210143"/>
    <lineage>
        <taxon>Eukaryota</taxon>
        <taxon>Viridiplantae</taxon>
        <taxon>Streptophyta</taxon>
        <taxon>Embryophyta</taxon>
        <taxon>Tracheophyta</taxon>
        <taxon>Spermatophyta</taxon>
        <taxon>Magnoliopsida</taxon>
        <taxon>eudicotyledons</taxon>
        <taxon>Gunneridae</taxon>
        <taxon>Pentapetalae</taxon>
        <taxon>rosids</taxon>
        <taxon>malvids</taxon>
        <taxon>Malvales</taxon>
        <taxon>Malvaceae</taxon>
        <taxon>Grewioideae</taxon>
        <taxon>Apeibeae</taxon>
        <taxon>Corchorus</taxon>
    </lineage>
</organism>
<protein>
    <submittedName>
        <fullName evidence="1">Cytochrome P450</fullName>
    </submittedName>
</protein>
<dbReference type="Proteomes" id="UP000188268">
    <property type="component" value="Unassembled WGS sequence"/>
</dbReference>
<dbReference type="AlphaFoldDB" id="A0A1R3J0H2"/>
<evidence type="ECO:0000313" key="1">
    <source>
        <dbReference type="EMBL" id="OMO88286.1"/>
    </source>
</evidence>
<evidence type="ECO:0000313" key="2">
    <source>
        <dbReference type="Proteomes" id="UP000188268"/>
    </source>
</evidence>
<sequence>MATWTILSSNRILATYFSSSFNSPSYPPQHRLIPSLFPFFFVAFSFLSHKGVAVNHPNEGDKCAPTSFLNCPSDH</sequence>
<comment type="caution">
    <text evidence="1">The sequence shown here is derived from an EMBL/GenBank/DDBJ whole genome shotgun (WGS) entry which is preliminary data.</text>
</comment>
<dbReference type="Gramene" id="OMO88286">
    <property type="protein sequence ID" value="OMO88286"/>
    <property type="gene ID" value="CCACVL1_08483"/>
</dbReference>
<proteinExistence type="predicted"/>
<reference evidence="1 2" key="1">
    <citation type="submission" date="2013-09" db="EMBL/GenBank/DDBJ databases">
        <title>Corchorus capsularis genome sequencing.</title>
        <authorList>
            <person name="Alam M."/>
            <person name="Haque M.S."/>
            <person name="Islam M.S."/>
            <person name="Emdad E.M."/>
            <person name="Islam M.M."/>
            <person name="Ahmed B."/>
            <person name="Halim A."/>
            <person name="Hossen Q.M.M."/>
            <person name="Hossain M.Z."/>
            <person name="Ahmed R."/>
            <person name="Khan M.M."/>
            <person name="Islam R."/>
            <person name="Rashid M.M."/>
            <person name="Khan S.A."/>
            <person name="Rahman M.S."/>
            <person name="Alam M."/>
        </authorList>
    </citation>
    <scope>NUCLEOTIDE SEQUENCE [LARGE SCALE GENOMIC DNA]</scope>
    <source>
        <strain evidence="2">cv. CVL-1</strain>
        <tissue evidence="1">Whole seedling</tissue>
    </source>
</reference>
<keyword evidence="2" id="KW-1185">Reference proteome</keyword>
<accession>A0A1R3J0H2</accession>